<evidence type="ECO:0000313" key="3">
    <source>
        <dbReference type="Proteomes" id="UP000197032"/>
    </source>
</evidence>
<feature type="transmembrane region" description="Helical" evidence="1">
    <location>
        <begin position="193"/>
        <end position="215"/>
    </location>
</feature>
<evidence type="ECO:0000256" key="1">
    <source>
        <dbReference type="SAM" id="Phobius"/>
    </source>
</evidence>
<dbReference type="AlphaFoldDB" id="A0A1Z5HW10"/>
<reference evidence="3" key="1">
    <citation type="journal article" date="2017" name="Appl. Environ. Microbiol.">
        <title>Genomic analysis of Calderihabitans maritimus KKC1, a thermophilic hydrogenogenic carboxydotrophic bacterium isolated from marine sediment.</title>
        <authorList>
            <person name="Omae K."/>
            <person name="Yoneda Y."/>
            <person name="Fukuyama Y."/>
            <person name="Yoshida T."/>
            <person name="Sako Y."/>
        </authorList>
    </citation>
    <scope>NUCLEOTIDE SEQUENCE [LARGE SCALE GENOMIC DNA]</scope>
    <source>
        <strain evidence="3">KKC1</strain>
    </source>
</reference>
<proteinExistence type="predicted"/>
<dbReference type="GO" id="GO:0140359">
    <property type="term" value="F:ABC-type transporter activity"/>
    <property type="evidence" value="ECO:0007669"/>
    <property type="project" value="InterPro"/>
</dbReference>
<dbReference type="GO" id="GO:0005886">
    <property type="term" value="C:plasma membrane"/>
    <property type="evidence" value="ECO:0007669"/>
    <property type="project" value="UniProtKB-SubCell"/>
</dbReference>
<dbReference type="Proteomes" id="UP000197032">
    <property type="component" value="Unassembled WGS sequence"/>
</dbReference>
<feature type="transmembrane region" description="Helical" evidence="1">
    <location>
        <begin position="123"/>
        <end position="149"/>
    </location>
</feature>
<sequence>MVKISPPVGLGAVFKKELSDHLTGKRFIIFFTLILITSLASIYVAGMTIRETAAAAKNEFVFLLLFTSGESSLPSFLAFLGFLAPLAGLALGFDSINGEYNRGTLIRLLAQPIHRDSVINGKFLAGVAVISIMLVALVLLVAGMGILLLGVFPTGEEMARMLVFIILSIIYVSFWMGLSILFSILFRQTTTSALAGMAAWLFFTIFVSIIAGVVADALLPLPQEATAAEIMRHQTLEQYLQRLSPTTLYYEATTVVLTPQARTLGPVYITQLEGAIPSSLPLEISVSLIWPHIVGLVALTFVCFAFSYAIFMRQEIRAV</sequence>
<dbReference type="RefSeq" id="WP_088554638.1">
    <property type="nucleotide sequence ID" value="NZ_BDGJ01000145.1"/>
</dbReference>
<dbReference type="PANTHER" id="PTHR43471:SF14">
    <property type="entry name" value="ABC-2 TYPE TRANSPORT SYSTEM PERMEASE PROTEIN"/>
    <property type="match status" value="1"/>
</dbReference>
<organism evidence="2 3">
    <name type="scientific">Calderihabitans maritimus</name>
    <dbReference type="NCBI Taxonomy" id="1246530"/>
    <lineage>
        <taxon>Bacteria</taxon>
        <taxon>Bacillati</taxon>
        <taxon>Bacillota</taxon>
        <taxon>Clostridia</taxon>
        <taxon>Neomoorellales</taxon>
        <taxon>Calderihabitantaceae</taxon>
        <taxon>Calderihabitans</taxon>
    </lineage>
</organism>
<feature type="transmembrane region" description="Helical" evidence="1">
    <location>
        <begin position="161"/>
        <end position="186"/>
    </location>
</feature>
<keyword evidence="1" id="KW-0472">Membrane</keyword>
<keyword evidence="1" id="KW-0812">Transmembrane</keyword>
<evidence type="ECO:0000313" key="2">
    <source>
        <dbReference type="EMBL" id="GAW93511.1"/>
    </source>
</evidence>
<keyword evidence="3" id="KW-1185">Reference proteome</keyword>
<comment type="caution">
    <text evidence="2">The sequence shown here is derived from an EMBL/GenBank/DDBJ whole genome shotgun (WGS) entry which is preliminary data.</text>
</comment>
<gene>
    <name evidence="2" type="ORF">KKC1_26420</name>
</gene>
<feature type="transmembrane region" description="Helical" evidence="1">
    <location>
        <begin position="27"/>
        <end position="49"/>
    </location>
</feature>
<name>A0A1Z5HW10_9FIRM</name>
<dbReference type="Pfam" id="PF12679">
    <property type="entry name" value="ABC2_membrane_2"/>
    <property type="match status" value="1"/>
</dbReference>
<feature type="transmembrane region" description="Helical" evidence="1">
    <location>
        <begin position="73"/>
        <end position="93"/>
    </location>
</feature>
<evidence type="ECO:0008006" key="4">
    <source>
        <dbReference type="Google" id="ProtNLM"/>
    </source>
</evidence>
<dbReference type="PANTHER" id="PTHR43471">
    <property type="entry name" value="ABC TRANSPORTER PERMEASE"/>
    <property type="match status" value="1"/>
</dbReference>
<accession>A0A1Z5HW10</accession>
<keyword evidence="1" id="KW-1133">Transmembrane helix</keyword>
<feature type="transmembrane region" description="Helical" evidence="1">
    <location>
        <begin position="289"/>
        <end position="311"/>
    </location>
</feature>
<dbReference type="OrthoDB" id="9795677at2"/>
<dbReference type="EMBL" id="BDGJ01000145">
    <property type="protein sequence ID" value="GAW93511.1"/>
    <property type="molecule type" value="Genomic_DNA"/>
</dbReference>
<protein>
    <recommendedName>
        <fullName evidence="4">ABC transporter permease</fullName>
    </recommendedName>
</protein>